<dbReference type="VEuPathDB" id="VectorBase:LLOJ004797"/>
<name>A0A1B0GIM5_LUTLO</name>
<proteinExistence type="inferred from homology"/>
<dbReference type="VEuPathDB" id="VectorBase:LLONM1_007576"/>
<dbReference type="Gene3D" id="1.20.58.2220">
    <property type="entry name" value="Formin, FH2 domain"/>
    <property type="match status" value="1"/>
</dbReference>
<comment type="similarity">
    <text evidence="1">Belongs to the formin homology family. Cappuccino subfamily.</text>
</comment>
<dbReference type="Pfam" id="PF02181">
    <property type="entry name" value="FH2"/>
    <property type="match status" value="1"/>
</dbReference>
<keyword evidence="2" id="KW-0175">Coiled coil</keyword>
<feature type="compositionally biased region" description="Pro residues" evidence="3">
    <location>
        <begin position="801"/>
        <end position="814"/>
    </location>
</feature>
<dbReference type="EMBL" id="AJWK01015090">
    <property type="status" value="NOT_ANNOTATED_CDS"/>
    <property type="molecule type" value="Genomic_DNA"/>
</dbReference>
<protein>
    <recommendedName>
        <fullName evidence="4">FH2 domain-containing protein</fullName>
    </recommendedName>
</protein>
<sequence>MTNNGNCAVNETQSEVQPRKSISEHVSLTSRERGVQEKPAPVDCSVLLDGDDLLSYNSAVTRAGSQPPISHSVPTSCQEKSILFVTDSWKNAQSVCAVQASEITQTGRETSPSNCGSYIVVREQTTSSSSDSVFTDAQTPLGFTAEFNQCYYSEEDVCDSTAPDVRGPFLSALAARNYRDQLTKLTVARLSPISVAGVVDMAQERIRKGSSEEERSGGTLFNVSRVKRVELIDNLAKFTDNTIPTPTQCLPESDGVNPRDVPLPTTPALPRNGTPQSPSDGSVLKKVASLISAERMQHQQPERKPSFVPEKLNFGAYEKFEVEKLRGCFTCSPRDPQALPSLLSPKMPRMAATTEPRVAEEMLGYRGASMRVRQNCQMLMNWLVTSVQPHTNLTDHDIHAICLQTCTNLLMAGVIKQIPDRLAPIQEAFRCKTIPHGGTMRDHKIILIRKLLVVVPWQSKNFVGASRAALAILRHFRRFCRRRCLVWQPRRSLGWRKKCWAIVVPACVCAKIVCYHCASVLWWMESAQCACHGTSGPVVLHIAIHFRLATEYLRTKHFALVPIDPCQMLMNWLVTSVQPHTNLTDHDIHAICLQTCTNLLMAGVIKQIPDRLAPIQEAFRANLMYQWTHTEVPPATPVTPGRLDPSSAWPHTPQSDKSTPLKPEKEQIEEEATEDNLKELKQRLCECESVSGMKSLIEAAEKKFPPQSDEVISDVTKVSREIQPRRIRRNLSSDLSDAELRSHNHIVQNGQANGYRSIREDKATQTDAEKDINVLHLKKITISATAPKSPAQSPVASAAPSLPPPPPPPPPPGSCIPQMKEMEKTNKINENADTINGEREEKGPQVAAAAPPPPPPAPPGPPPPPMPPMGLNAPPGPPPPPLPPGSTAPPPPPGPPAPPPPASADKAGPGPAPFPMPPAGGWQQAATLRKSAVNPPKPMRPLYWTRIVAPKSPVESTTNNLLWAEIDEMKLDNLDEFTELFSRQAVIPKMKETPKVTKVRSIKILDSKRSQNVAIFVRSLHADFAEIEHAISHCDTSVISLQALQVIRDIRATSEELSQIREAVNDESPLDEPEQFLLRLEDISSCSERISCIVFQAEFDEAVTLLARKMDVFTDTCKFMVESEALKNLFSLILTLGNYMNGGNRTRGQADGFGLEILGKLKDVKSKDSKITLLHFIVKTYIEQCRKNGTPLTELQIPIPEAADVSVCGTVDFEDLTLQLERLEKKLKECKETSQQVIDSSTPENVQPFQEKMKVFLDAATDRLLLQKKDVNDCKKIFHRTMIFYKFLPKSGSLDDTKPEQFFELWLTFSNDFKDIWKREIHDLTRELLKKTKPSPKVTKAKAKKVVPGSLKDRMQKFSSKLSS</sequence>
<feature type="compositionally biased region" description="Polar residues" evidence="3">
    <location>
        <begin position="1"/>
        <end position="16"/>
    </location>
</feature>
<feature type="region of interest" description="Disordered" evidence="3">
    <location>
        <begin position="243"/>
        <end position="283"/>
    </location>
</feature>
<reference evidence="5" key="1">
    <citation type="submission" date="2020-05" db="UniProtKB">
        <authorList>
            <consortium name="EnsemblMetazoa"/>
        </authorList>
    </citation>
    <scope>IDENTIFICATION</scope>
    <source>
        <strain evidence="5">Jacobina</strain>
    </source>
</reference>
<dbReference type="Proteomes" id="UP000092461">
    <property type="component" value="Unassembled WGS sequence"/>
</dbReference>
<keyword evidence="6" id="KW-1185">Reference proteome</keyword>
<dbReference type="GO" id="GO:0005856">
    <property type="term" value="C:cytoskeleton"/>
    <property type="evidence" value="ECO:0007669"/>
    <property type="project" value="TreeGrafter"/>
</dbReference>
<dbReference type="PANTHER" id="PTHR45920">
    <property type="entry name" value="FORMIN HOMOLOGY 2 DOMAIN CONTAINING, ISOFORM I"/>
    <property type="match status" value="1"/>
</dbReference>
<feature type="region of interest" description="Disordered" evidence="3">
    <location>
        <begin position="785"/>
        <end position="925"/>
    </location>
</feature>
<dbReference type="GO" id="GO:0005737">
    <property type="term" value="C:cytoplasm"/>
    <property type="evidence" value="ECO:0007669"/>
    <property type="project" value="UniProtKB-ARBA"/>
</dbReference>
<dbReference type="PRINTS" id="PR01217">
    <property type="entry name" value="PRICHEXTENSN"/>
</dbReference>
<feature type="compositionally biased region" description="Low complexity" evidence="3">
    <location>
        <begin position="786"/>
        <end position="800"/>
    </location>
</feature>
<dbReference type="InterPro" id="IPR015425">
    <property type="entry name" value="FH2_Formin"/>
</dbReference>
<dbReference type="EnsemblMetazoa" id="LLOJ004797-RA">
    <property type="protein sequence ID" value="LLOJ004797-PA"/>
    <property type="gene ID" value="LLOJ004797"/>
</dbReference>
<evidence type="ECO:0000313" key="5">
    <source>
        <dbReference type="EnsemblMetazoa" id="LLOJ004797-PA"/>
    </source>
</evidence>
<organism evidence="5 6">
    <name type="scientific">Lutzomyia longipalpis</name>
    <name type="common">Sand fly</name>
    <dbReference type="NCBI Taxonomy" id="7200"/>
    <lineage>
        <taxon>Eukaryota</taxon>
        <taxon>Metazoa</taxon>
        <taxon>Ecdysozoa</taxon>
        <taxon>Arthropoda</taxon>
        <taxon>Hexapoda</taxon>
        <taxon>Insecta</taxon>
        <taxon>Pterygota</taxon>
        <taxon>Neoptera</taxon>
        <taxon>Endopterygota</taxon>
        <taxon>Diptera</taxon>
        <taxon>Nematocera</taxon>
        <taxon>Psychodoidea</taxon>
        <taxon>Psychodidae</taxon>
        <taxon>Lutzomyia</taxon>
        <taxon>Lutzomyia</taxon>
    </lineage>
</organism>
<feature type="coiled-coil region" evidence="2">
    <location>
        <begin position="1213"/>
        <end position="1240"/>
    </location>
</feature>
<dbReference type="SUPFAM" id="SSF101447">
    <property type="entry name" value="Formin homology 2 domain (FH2 domain)"/>
    <property type="match status" value="1"/>
</dbReference>
<feature type="region of interest" description="Disordered" evidence="3">
    <location>
        <begin position="1332"/>
        <end position="1364"/>
    </location>
</feature>
<dbReference type="PANTHER" id="PTHR45920:SF7">
    <property type="entry name" value="FORMIN-G"/>
    <property type="match status" value="1"/>
</dbReference>
<dbReference type="GO" id="GO:0030866">
    <property type="term" value="P:cortical actin cytoskeleton organization"/>
    <property type="evidence" value="ECO:0007669"/>
    <property type="project" value="TreeGrafter"/>
</dbReference>
<evidence type="ECO:0000256" key="1">
    <source>
        <dbReference type="ARBA" id="ARBA00005271"/>
    </source>
</evidence>
<accession>A0A1B0GIM5</accession>
<dbReference type="InterPro" id="IPR042201">
    <property type="entry name" value="FH2_Formin_sf"/>
</dbReference>
<feature type="region of interest" description="Disordered" evidence="3">
    <location>
        <begin position="635"/>
        <end position="675"/>
    </location>
</feature>
<feature type="compositionally biased region" description="Pro residues" evidence="3">
    <location>
        <begin position="850"/>
        <end position="902"/>
    </location>
</feature>
<feature type="compositionally biased region" description="Basic residues" evidence="3">
    <location>
        <begin position="1332"/>
        <end position="1345"/>
    </location>
</feature>
<feature type="region of interest" description="Disordered" evidence="3">
    <location>
        <begin position="1"/>
        <end position="37"/>
    </location>
</feature>
<feature type="domain" description="FH2" evidence="4">
    <location>
        <begin position="929"/>
        <end position="1339"/>
    </location>
</feature>
<evidence type="ECO:0000313" key="6">
    <source>
        <dbReference type="Proteomes" id="UP000092461"/>
    </source>
</evidence>
<evidence type="ECO:0000256" key="3">
    <source>
        <dbReference type="SAM" id="MobiDB-lite"/>
    </source>
</evidence>
<evidence type="ECO:0000256" key="2">
    <source>
        <dbReference type="SAM" id="Coils"/>
    </source>
</evidence>
<dbReference type="EMBL" id="AJWK01015088">
    <property type="status" value="NOT_ANNOTATED_CDS"/>
    <property type="molecule type" value="Genomic_DNA"/>
</dbReference>
<evidence type="ECO:0000259" key="4">
    <source>
        <dbReference type="PROSITE" id="PS51444"/>
    </source>
</evidence>
<dbReference type="EMBL" id="AJWK01015089">
    <property type="status" value="NOT_ANNOTATED_CDS"/>
    <property type="molecule type" value="Genomic_DNA"/>
</dbReference>
<dbReference type="SMART" id="SM00498">
    <property type="entry name" value="FH2"/>
    <property type="match status" value="1"/>
</dbReference>
<dbReference type="GO" id="GO:0051015">
    <property type="term" value="F:actin filament binding"/>
    <property type="evidence" value="ECO:0007669"/>
    <property type="project" value="TreeGrafter"/>
</dbReference>
<dbReference type="PROSITE" id="PS51444">
    <property type="entry name" value="FH2"/>
    <property type="match status" value="1"/>
</dbReference>